<dbReference type="InterPro" id="IPR008011">
    <property type="entry name" value="Complex1_LYR_dom"/>
</dbReference>
<evidence type="ECO:0000313" key="18">
    <source>
        <dbReference type="Proteomes" id="UP000275846"/>
    </source>
</evidence>
<evidence type="ECO:0000256" key="2">
    <source>
        <dbReference type="ARBA" id="ARBA00004443"/>
    </source>
</evidence>
<dbReference type="WBParaSite" id="SSLN_0001164601-mRNA-1">
    <property type="protein sequence ID" value="SSLN_0001164601-mRNA-1"/>
    <property type="gene ID" value="SSLN_0001164601"/>
</dbReference>
<evidence type="ECO:0000256" key="13">
    <source>
        <dbReference type="ARBA" id="ARBA00023136"/>
    </source>
</evidence>
<dbReference type="InterPro" id="IPR045292">
    <property type="entry name" value="Complex1_LYR_NDUFB9_LYRM3"/>
</dbReference>
<keyword evidence="11" id="KW-0007">Acetylation</keyword>
<dbReference type="OrthoDB" id="13598at2759"/>
<gene>
    <name evidence="17" type="ORF">SSLN_LOCUS11218</name>
</gene>
<evidence type="ECO:0000313" key="17">
    <source>
        <dbReference type="EMBL" id="VDL97603.1"/>
    </source>
</evidence>
<comment type="subunit">
    <text evidence="4">Mammalian complex I is composed of 45 different subunits.</text>
</comment>
<proteinExistence type="inferred from homology"/>
<dbReference type="GO" id="GO:0005743">
    <property type="term" value="C:mitochondrial inner membrane"/>
    <property type="evidence" value="ECO:0007669"/>
    <property type="project" value="UniProtKB-SubCell"/>
</dbReference>
<evidence type="ECO:0000256" key="10">
    <source>
        <dbReference type="ARBA" id="ARBA00022982"/>
    </source>
</evidence>
<dbReference type="GO" id="GO:0006120">
    <property type="term" value="P:mitochondrial electron transport, NADH to ubiquinone"/>
    <property type="evidence" value="ECO:0007669"/>
    <property type="project" value="InterPro"/>
</dbReference>
<dbReference type="PANTHER" id="PTHR12868">
    <property type="entry name" value="NADH-UBIQUINONE OXIDOREDUCTASE B22 SUBUNIT"/>
    <property type="match status" value="1"/>
</dbReference>
<evidence type="ECO:0000256" key="9">
    <source>
        <dbReference type="ARBA" id="ARBA00022792"/>
    </source>
</evidence>
<organism evidence="19">
    <name type="scientific">Schistocephalus solidus</name>
    <name type="common">Tapeworm</name>
    <dbReference type="NCBI Taxonomy" id="70667"/>
    <lineage>
        <taxon>Eukaryota</taxon>
        <taxon>Metazoa</taxon>
        <taxon>Spiralia</taxon>
        <taxon>Lophotrochozoa</taxon>
        <taxon>Platyhelminthes</taxon>
        <taxon>Cestoda</taxon>
        <taxon>Eucestoda</taxon>
        <taxon>Diphyllobothriidea</taxon>
        <taxon>Diphyllobothriidae</taxon>
        <taxon>Schistocephalus</taxon>
    </lineage>
</organism>
<evidence type="ECO:0000256" key="1">
    <source>
        <dbReference type="ARBA" id="ARBA00002920"/>
    </source>
</evidence>
<dbReference type="PANTHER" id="PTHR12868:SF0">
    <property type="entry name" value="NADH DEHYDROGENASE [UBIQUINONE] 1 BETA SUBCOMPLEX SUBUNIT 9"/>
    <property type="match status" value="1"/>
</dbReference>
<comment type="subcellular location">
    <subcellularLocation>
        <location evidence="2">Mitochondrion inner membrane</location>
        <topology evidence="2">Peripheral membrane protein</topology>
        <orientation evidence="2">Matrix side</orientation>
    </subcellularLocation>
</comment>
<keyword evidence="8" id="KW-0679">Respiratory chain</keyword>
<evidence type="ECO:0000256" key="12">
    <source>
        <dbReference type="ARBA" id="ARBA00023128"/>
    </source>
</evidence>
<dbReference type="CDD" id="cd20263">
    <property type="entry name" value="Complex1_LYR_NDUFB9_LYRM3"/>
    <property type="match status" value="1"/>
</dbReference>
<dbReference type="Pfam" id="PF05347">
    <property type="entry name" value="Complex1_LYR"/>
    <property type="match status" value="1"/>
</dbReference>
<dbReference type="Proteomes" id="UP000275846">
    <property type="component" value="Unassembled WGS sequence"/>
</dbReference>
<evidence type="ECO:0000259" key="16">
    <source>
        <dbReference type="Pfam" id="PF05347"/>
    </source>
</evidence>
<keyword evidence="9" id="KW-0999">Mitochondrion inner membrane</keyword>
<reference evidence="17 18" key="2">
    <citation type="submission" date="2018-11" db="EMBL/GenBank/DDBJ databases">
        <authorList>
            <consortium name="Pathogen Informatics"/>
        </authorList>
    </citation>
    <scope>NUCLEOTIDE SEQUENCE [LARGE SCALE GENOMIC DNA]</scope>
    <source>
        <strain evidence="17 18">NST_G2</strain>
    </source>
</reference>
<evidence type="ECO:0000313" key="19">
    <source>
        <dbReference type="WBParaSite" id="SSLN_0001164601-mRNA-1"/>
    </source>
</evidence>
<dbReference type="InterPro" id="IPR033034">
    <property type="entry name" value="NDUFB9"/>
</dbReference>
<evidence type="ECO:0000256" key="15">
    <source>
        <dbReference type="ARBA" id="ARBA00032528"/>
    </source>
</evidence>
<evidence type="ECO:0000256" key="8">
    <source>
        <dbReference type="ARBA" id="ARBA00022660"/>
    </source>
</evidence>
<dbReference type="AlphaFoldDB" id="A0A183T420"/>
<protein>
    <recommendedName>
        <fullName evidence="5">NADH dehydrogenase [ubiquinone] 1 beta subcomplex subunit 9</fullName>
    </recommendedName>
    <alternativeName>
        <fullName evidence="14">Complex I-B22</fullName>
    </alternativeName>
    <alternativeName>
        <fullName evidence="15">NADH-ubiquinone oxidoreductase B22 subunit</fullName>
    </alternativeName>
</protein>
<comment type="similarity">
    <text evidence="3">Belongs to the complex I LYR family.</text>
</comment>
<keyword evidence="18" id="KW-1185">Reference proteome</keyword>
<name>A0A183T420_SCHSO</name>
<evidence type="ECO:0000256" key="4">
    <source>
        <dbReference type="ARBA" id="ARBA00011790"/>
    </source>
</evidence>
<evidence type="ECO:0000256" key="3">
    <source>
        <dbReference type="ARBA" id="ARBA00009508"/>
    </source>
</evidence>
<evidence type="ECO:0000256" key="11">
    <source>
        <dbReference type="ARBA" id="ARBA00022990"/>
    </source>
</evidence>
<comment type="function">
    <text evidence="1">Accessory subunit of the mitochondrial membrane respiratory chain NADH dehydrogenase (Complex I), that is believed to be not involved in catalysis. Complex I functions in the transfer of electrons from NADH to the respiratory chain. The immediate electron acceptor for the enzyme is believed to be ubiquinone.</text>
</comment>
<keyword evidence="12" id="KW-0496">Mitochondrion</keyword>
<keyword evidence="10" id="KW-0249">Electron transport</keyword>
<keyword evidence="6" id="KW-0813">Transport</keyword>
<feature type="domain" description="Complex 1 LYR protein" evidence="16">
    <location>
        <begin position="19"/>
        <end position="77"/>
    </location>
</feature>
<evidence type="ECO:0000256" key="5">
    <source>
        <dbReference type="ARBA" id="ARBA00018684"/>
    </source>
</evidence>
<evidence type="ECO:0000256" key="14">
    <source>
        <dbReference type="ARBA" id="ARBA00030192"/>
    </source>
</evidence>
<reference evidence="19" key="1">
    <citation type="submission" date="2016-06" db="UniProtKB">
        <authorList>
            <consortium name="WormBaseParasite"/>
        </authorList>
    </citation>
    <scope>IDENTIFICATION</scope>
</reference>
<dbReference type="STRING" id="70667.A0A183T420"/>
<keyword evidence="7" id="KW-0597">Phosphoprotein</keyword>
<keyword evidence="13" id="KW-0472">Membrane</keyword>
<sequence length="319" mass="36432">MAKPVPPAYLRTKLIPHAQQVCQLYKAALYNIKAQKLDSLEFRYEAVLLRARFDENRNIKDVVQAKKLLEEGWAELKKKKFAFPYLYPTSPGGVAYERYDYKLPDYLVDNWHPLEKLQYPDYFARREKRKAEFIERWKLRYVAVTVPRCSGVHGGPRQVRQSKYQVILDTRGIDNTSLPRTSEPDALTVLRRPEAEADADSWPSVNPRLGVPPPNYAAFVMGVQPLIHMSGPDLASASIQCIYGVVSACDWFGCPRGCVRSVRQLKVSSRDLVRGVGAKGESAKLKFKERLNATFPDIQFTMEKEKTTNWPFRMSSLAA</sequence>
<dbReference type="EMBL" id="UYSU01036372">
    <property type="protein sequence ID" value="VDL97603.1"/>
    <property type="molecule type" value="Genomic_DNA"/>
</dbReference>
<evidence type="ECO:0000256" key="6">
    <source>
        <dbReference type="ARBA" id="ARBA00022448"/>
    </source>
</evidence>
<evidence type="ECO:0000256" key="7">
    <source>
        <dbReference type="ARBA" id="ARBA00022553"/>
    </source>
</evidence>
<accession>A0A183T420</accession>